<dbReference type="EMBL" id="JAPWDV010000001">
    <property type="protein sequence ID" value="KAJ6224606.1"/>
    <property type="molecule type" value="Genomic_DNA"/>
</dbReference>
<comment type="caution">
    <text evidence="1">The sequence shown here is derived from an EMBL/GenBank/DDBJ whole genome shotgun (WGS) entry which is preliminary data.</text>
</comment>
<dbReference type="AlphaFoldDB" id="A0A9Q0RSS8"/>
<evidence type="ECO:0000313" key="1">
    <source>
        <dbReference type="EMBL" id="KAJ6224606.1"/>
    </source>
</evidence>
<reference evidence="1" key="1">
    <citation type="submission" date="2022-12" db="EMBL/GenBank/DDBJ databases">
        <title>Genome assemblies of Blomia tropicalis.</title>
        <authorList>
            <person name="Cui Y."/>
        </authorList>
    </citation>
    <scope>NUCLEOTIDE SEQUENCE</scope>
    <source>
        <tissue evidence="1">Adult mites</tissue>
    </source>
</reference>
<dbReference type="Proteomes" id="UP001142055">
    <property type="component" value="Chromosome 1"/>
</dbReference>
<proteinExistence type="predicted"/>
<organism evidence="1 2">
    <name type="scientific">Blomia tropicalis</name>
    <name type="common">Mite</name>
    <dbReference type="NCBI Taxonomy" id="40697"/>
    <lineage>
        <taxon>Eukaryota</taxon>
        <taxon>Metazoa</taxon>
        <taxon>Ecdysozoa</taxon>
        <taxon>Arthropoda</taxon>
        <taxon>Chelicerata</taxon>
        <taxon>Arachnida</taxon>
        <taxon>Acari</taxon>
        <taxon>Acariformes</taxon>
        <taxon>Sarcoptiformes</taxon>
        <taxon>Astigmata</taxon>
        <taxon>Glycyphagoidea</taxon>
        <taxon>Echimyopodidae</taxon>
        <taxon>Blomia</taxon>
    </lineage>
</organism>
<accession>A0A9Q0RSS8</accession>
<protein>
    <submittedName>
        <fullName evidence="1">Uncharacterized protein</fullName>
    </submittedName>
</protein>
<keyword evidence="2" id="KW-1185">Reference proteome</keyword>
<evidence type="ECO:0000313" key="2">
    <source>
        <dbReference type="Proteomes" id="UP001142055"/>
    </source>
</evidence>
<gene>
    <name evidence="1" type="ORF">RDWZM_003151</name>
</gene>
<sequence>MWPPLGSDADRIVGCNHRYLRRLYVPSSIDKAEYDPKEPRIIECKSVYARVDNDNDNDNDECDMS</sequence>
<name>A0A9Q0RSS8_BLOTA</name>